<name>A0ABX8TP38_9CAUL</name>
<reference evidence="1 2" key="1">
    <citation type="submission" date="2021-07" db="EMBL/GenBank/DDBJ databases">
        <title>Isolation and characterization of bacteria from a gold mining with a capacity of golden bioaccumulation.</title>
        <authorList>
            <person name="Yang X.J."/>
        </authorList>
    </citation>
    <scope>NUCLEOTIDE SEQUENCE [LARGE SCALE GENOMIC DNA]</scope>
    <source>
        <strain evidence="1 2">Au29</strain>
    </source>
</reference>
<dbReference type="CDD" id="cd09627">
    <property type="entry name" value="DOMON_murB_like"/>
    <property type="match status" value="1"/>
</dbReference>
<dbReference type="EMBL" id="CP080034">
    <property type="protein sequence ID" value="QYC11144.1"/>
    <property type="molecule type" value="Genomic_DNA"/>
</dbReference>
<evidence type="ECO:0000313" key="1">
    <source>
        <dbReference type="EMBL" id="QYC11144.1"/>
    </source>
</evidence>
<protein>
    <submittedName>
        <fullName evidence="1">DOMON-like domain-containing protein</fullName>
    </submittedName>
</protein>
<evidence type="ECO:0000313" key="2">
    <source>
        <dbReference type="Proteomes" id="UP000824334"/>
    </source>
</evidence>
<sequence>MSTAAATLTPHAASQANVIRKITVELNRTDPKRLHLRYLLEGDIARLFVPRDDEPIRTDELWRRTCCEVFLRAETGERYYEYNLAPSTRWAAYRFNGYRNEMADAEVATPLISTEVEDWRFVLSADLDMHQLPHLPGDASWLVSLSVVVEDLDGNVAWWALTHPSLEPDFHNRRSFVMTLPEAGASA</sequence>
<dbReference type="RefSeq" id="WP_219353787.1">
    <property type="nucleotide sequence ID" value="NZ_CP080034.1"/>
</dbReference>
<proteinExistence type="predicted"/>
<accession>A0ABX8TP38</accession>
<dbReference type="GeneID" id="94374378"/>
<keyword evidence="2" id="KW-1185">Reference proteome</keyword>
<dbReference type="Proteomes" id="UP000824334">
    <property type="component" value="Chromosome"/>
</dbReference>
<organism evidence="1 2">
    <name type="scientific">Brevundimonas nasdae</name>
    <dbReference type="NCBI Taxonomy" id="172043"/>
    <lineage>
        <taxon>Bacteria</taxon>
        <taxon>Pseudomonadati</taxon>
        <taxon>Pseudomonadota</taxon>
        <taxon>Alphaproteobacteria</taxon>
        <taxon>Caulobacterales</taxon>
        <taxon>Caulobacteraceae</taxon>
        <taxon>Brevundimonas</taxon>
    </lineage>
</organism>
<gene>
    <name evidence="1" type="ORF">KWG56_03810</name>
</gene>